<feature type="compositionally biased region" description="Pro residues" evidence="6">
    <location>
        <begin position="221"/>
        <end position="232"/>
    </location>
</feature>
<keyword evidence="3" id="KW-0238">DNA-binding</keyword>
<dbReference type="Proteomes" id="UP000094385">
    <property type="component" value="Unassembled WGS sequence"/>
</dbReference>
<dbReference type="GO" id="GO:0000978">
    <property type="term" value="F:RNA polymerase II cis-regulatory region sequence-specific DNA binding"/>
    <property type="evidence" value="ECO:0007669"/>
    <property type="project" value="TreeGrafter"/>
</dbReference>
<dbReference type="InterPro" id="IPR011598">
    <property type="entry name" value="bHLH_dom"/>
</dbReference>
<feature type="compositionally biased region" description="Low complexity" evidence="6">
    <location>
        <begin position="402"/>
        <end position="423"/>
    </location>
</feature>
<dbReference type="GO" id="GO:0005634">
    <property type="term" value="C:nucleus"/>
    <property type="evidence" value="ECO:0007669"/>
    <property type="project" value="UniProtKB-SubCell"/>
</dbReference>
<accession>A0A1E3QBR4</accession>
<feature type="region of interest" description="Disordered" evidence="6">
    <location>
        <begin position="318"/>
        <end position="360"/>
    </location>
</feature>
<keyword evidence="4" id="KW-0804">Transcription</keyword>
<evidence type="ECO:0000313" key="8">
    <source>
        <dbReference type="EMBL" id="ODQ75125.1"/>
    </source>
</evidence>
<evidence type="ECO:0000256" key="3">
    <source>
        <dbReference type="ARBA" id="ARBA00023125"/>
    </source>
</evidence>
<dbReference type="GO" id="GO:0000981">
    <property type="term" value="F:DNA-binding transcription factor activity, RNA polymerase II-specific"/>
    <property type="evidence" value="ECO:0007669"/>
    <property type="project" value="TreeGrafter"/>
</dbReference>
<evidence type="ECO:0000256" key="1">
    <source>
        <dbReference type="ARBA" id="ARBA00004123"/>
    </source>
</evidence>
<organism evidence="8 9">
    <name type="scientific">Lipomyces starkeyi NRRL Y-11557</name>
    <dbReference type="NCBI Taxonomy" id="675824"/>
    <lineage>
        <taxon>Eukaryota</taxon>
        <taxon>Fungi</taxon>
        <taxon>Dikarya</taxon>
        <taxon>Ascomycota</taxon>
        <taxon>Saccharomycotina</taxon>
        <taxon>Lipomycetes</taxon>
        <taxon>Lipomycetales</taxon>
        <taxon>Lipomycetaceae</taxon>
        <taxon>Lipomyces</taxon>
    </lineage>
</organism>
<dbReference type="PANTHER" id="PTHR15741">
    <property type="entry name" value="BASIC HELIX-LOOP-HELIX ZIP TRANSCRIPTION FACTOR"/>
    <property type="match status" value="1"/>
</dbReference>
<feature type="compositionally biased region" description="Polar residues" evidence="6">
    <location>
        <begin position="252"/>
        <end position="264"/>
    </location>
</feature>
<dbReference type="InterPro" id="IPR036638">
    <property type="entry name" value="HLH_DNA-bd_sf"/>
</dbReference>
<keyword evidence="9" id="KW-1185">Reference proteome</keyword>
<proteinExistence type="predicted"/>
<evidence type="ECO:0000256" key="4">
    <source>
        <dbReference type="ARBA" id="ARBA00023163"/>
    </source>
</evidence>
<dbReference type="OrthoDB" id="5778525at2759"/>
<dbReference type="Gene3D" id="4.10.280.10">
    <property type="entry name" value="Helix-loop-helix DNA-binding domain"/>
    <property type="match status" value="1"/>
</dbReference>
<dbReference type="Pfam" id="PF00010">
    <property type="entry name" value="HLH"/>
    <property type="match status" value="1"/>
</dbReference>
<dbReference type="GO" id="GO:0046983">
    <property type="term" value="F:protein dimerization activity"/>
    <property type="evidence" value="ECO:0007669"/>
    <property type="project" value="InterPro"/>
</dbReference>
<feature type="region of interest" description="Disordered" evidence="6">
    <location>
        <begin position="402"/>
        <end position="464"/>
    </location>
</feature>
<dbReference type="SMART" id="SM00353">
    <property type="entry name" value="HLH"/>
    <property type="match status" value="1"/>
</dbReference>
<reference evidence="8 9" key="1">
    <citation type="journal article" date="2016" name="Proc. Natl. Acad. Sci. U.S.A.">
        <title>Comparative genomics of biotechnologically important yeasts.</title>
        <authorList>
            <person name="Riley R."/>
            <person name="Haridas S."/>
            <person name="Wolfe K.H."/>
            <person name="Lopes M.R."/>
            <person name="Hittinger C.T."/>
            <person name="Goeker M."/>
            <person name="Salamov A.A."/>
            <person name="Wisecaver J.H."/>
            <person name="Long T.M."/>
            <person name="Calvey C.H."/>
            <person name="Aerts A.L."/>
            <person name="Barry K.W."/>
            <person name="Choi C."/>
            <person name="Clum A."/>
            <person name="Coughlan A.Y."/>
            <person name="Deshpande S."/>
            <person name="Douglass A.P."/>
            <person name="Hanson S.J."/>
            <person name="Klenk H.-P."/>
            <person name="LaButti K.M."/>
            <person name="Lapidus A."/>
            <person name="Lindquist E.A."/>
            <person name="Lipzen A.M."/>
            <person name="Meier-Kolthoff J.P."/>
            <person name="Ohm R.A."/>
            <person name="Otillar R.P."/>
            <person name="Pangilinan J.L."/>
            <person name="Peng Y."/>
            <person name="Rokas A."/>
            <person name="Rosa C.A."/>
            <person name="Scheuner C."/>
            <person name="Sibirny A.A."/>
            <person name="Slot J.C."/>
            <person name="Stielow J.B."/>
            <person name="Sun H."/>
            <person name="Kurtzman C.P."/>
            <person name="Blackwell M."/>
            <person name="Grigoriev I.V."/>
            <person name="Jeffries T.W."/>
        </authorList>
    </citation>
    <scope>NUCLEOTIDE SEQUENCE [LARGE SCALE GENOMIC DNA]</scope>
    <source>
        <strain evidence="8 9">NRRL Y-11557</strain>
    </source>
</reference>
<dbReference type="PANTHER" id="PTHR15741:SF27">
    <property type="entry name" value="TRANSCRIPTION FACTOR AP-4"/>
    <property type="match status" value="1"/>
</dbReference>
<dbReference type="STRING" id="675824.A0A1E3QBR4"/>
<keyword evidence="5" id="KW-0539">Nucleus</keyword>
<dbReference type="PROSITE" id="PS50888">
    <property type="entry name" value="BHLH"/>
    <property type="match status" value="1"/>
</dbReference>
<comment type="subcellular location">
    <subcellularLocation>
        <location evidence="1">Nucleus</location>
    </subcellularLocation>
</comment>
<dbReference type="AlphaFoldDB" id="A0A1E3QBR4"/>
<protein>
    <recommendedName>
        <fullName evidence="7">BHLH domain-containing protein</fullName>
    </recommendedName>
</protein>
<evidence type="ECO:0000256" key="5">
    <source>
        <dbReference type="ARBA" id="ARBA00023242"/>
    </source>
</evidence>
<dbReference type="EMBL" id="KV454291">
    <property type="protein sequence ID" value="ODQ75125.1"/>
    <property type="molecule type" value="Genomic_DNA"/>
</dbReference>
<name>A0A1E3QBR4_LIPST</name>
<evidence type="ECO:0000256" key="2">
    <source>
        <dbReference type="ARBA" id="ARBA00023015"/>
    </source>
</evidence>
<sequence length="553" mass="59971">MAVTRRRRASSLFTQPALHRLLRTSIIDTYYSAQSTCHTIVLRLSGSVCPDPRRSRCQQLAKSITAVAASSPALIYATSSLSASPPNANRSLYAMTSTTARSSRQPDIDVASPQFRRSVAPDDPFLGRLSPGPFSADVSQAYLDHPQPVTSASSIPSITIPQHPPPVLQGTPLLDDRESLAYSDFLDKLALDSDFIFDPVLPDNLPTWPFPSSAVSPPPIAGAGFPPLPHSPCSPQADTHSGACPPLANGKAKSQSVAESTPSWPSGHHPHTSSPIQLPLLPTAEIVGPPLTLDAIRSGHITAEERAILLRAAHRQQGLAWGSDPRFSKSGFKLNPEHTERQSNAGQNHRRGHSTSESEHVAASEILRQMSQDGAVWHSDRADEKMQNPLHGIPPSVLHAQQLPAQSSSSSVSSSVSPHAVSPDAVGAQRKRSLVSLSPELRASSIKSDTPVPGQQKRARRASPEYVDLSLNQNRELLTEAQRRKNHISSEKKRRDIIKQGFDELSHLVPVLRAGGFSKSTVLGHVVDFLKDLERKNQELKVIVEKLEKERTS</sequence>
<keyword evidence="2" id="KW-0805">Transcription regulation</keyword>
<evidence type="ECO:0000313" key="9">
    <source>
        <dbReference type="Proteomes" id="UP000094385"/>
    </source>
</evidence>
<evidence type="ECO:0000256" key="6">
    <source>
        <dbReference type="SAM" id="MobiDB-lite"/>
    </source>
</evidence>
<evidence type="ECO:0000259" key="7">
    <source>
        <dbReference type="PROSITE" id="PS50888"/>
    </source>
</evidence>
<dbReference type="SUPFAM" id="SSF47459">
    <property type="entry name" value="HLH, helix-loop-helix DNA-binding domain"/>
    <property type="match status" value="1"/>
</dbReference>
<gene>
    <name evidence="8" type="ORF">LIPSTDRAFT_26190</name>
</gene>
<dbReference type="InterPro" id="IPR052207">
    <property type="entry name" value="Max-like/E-box_TFs"/>
</dbReference>
<feature type="region of interest" description="Disordered" evidence="6">
    <location>
        <begin position="221"/>
        <end position="277"/>
    </location>
</feature>
<feature type="domain" description="BHLH" evidence="7">
    <location>
        <begin position="482"/>
        <end position="533"/>
    </location>
</feature>